<dbReference type="GO" id="GO:0015421">
    <property type="term" value="F:ABC-type oligopeptide transporter activity"/>
    <property type="evidence" value="ECO:0007669"/>
    <property type="project" value="TreeGrafter"/>
</dbReference>
<evidence type="ECO:0000313" key="5">
    <source>
        <dbReference type="Proteomes" id="UP000030669"/>
    </source>
</evidence>
<dbReference type="Gene3D" id="3.40.50.300">
    <property type="entry name" value="P-loop containing nucleotide triphosphate hydrolases"/>
    <property type="match status" value="1"/>
</dbReference>
<sequence length="258" mass="28567">MLIGQCSNVSFAYPAYDAFSNKPRTILREICCDFLPGSLTLIVGRNGSGKSTLLKLMSGIYTPTSGDLLLDDCPLRSFREDDLRQAIYRVPQEPQIYPLSLRENLQIGLAQPPDQASLARAVKEAGIADLVGSLRDGFDTLMGPLEQSRSSCYLIADELCRTRTIVRLEHSDVRLLLVDEPASALDPVAELDFCTKLRNSSKGRTVVVVSHRFAQLAKRADMILCMKDGKIVERGTHEELMGVGGEYWELYNAQHASD</sequence>
<dbReference type="eggNOG" id="KOG0055">
    <property type="taxonomic scope" value="Eukaryota"/>
</dbReference>
<dbReference type="HOGENOM" id="CLU_000604_1_9_1"/>
<dbReference type="InterPro" id="IPR003593">
    <property type="entry name" value="AAA+_ATPase"/>
</dbReference>
<name>S7QEG8_GLOTA</name>
<gene>
    <name evidence="4" type="ORF">GLOTRDRAFT_35406</name>
</gene>
<evidence type="ECO:0000256" key="2">
    <source>
        <dbReference type="ARBA" id="ARBA00022840"/>
    </source>
</evidence>
<protein>
    <submittedName>
        <fullName evidence="4">p-loop containing nucleoside triphosphate hydrolase protein</fullName>
    </submittedName>
</protein>
<evidence type="ECO:0000313" key="4">
    <source>
        <dbReference type="EMBL" id="EPQ57703.1"/>
    </source>
</evidence>
<dbReference type="OMA" id="YPITMSG"/>
<dbReference type="PROSITE" id="PS50893">
    <property type="entry name" value="ABC_TRANSPORTER_2"/>
    <property type="match status" value="1"/>
</dbReference>
<dbReference type="RefSeq" id="XP_007862826.1">
    <property type="nucleotide sequence ID" value="XM_007864635.1"/>
</dbReference>
<keyword evidence="5" id="KW-1185">Reference proteome</keyword>
<dbReference type="PANTHER" id="PTHR43394:SF1">
    <property type="entry name" value="ATP-BINDING CASSETTE SUB-FAMILY B MEMBER 10, MITOCHONDRIAL"/>
    <property type="match status" value="1"/>
</dbReference>
<evidence type="ECO:0000259" key="3">
    <source>
        <dbReference type="PROSITE" id="PS50893"/>
    </source>
</evidence>
<dbReference type="GO" id="GO:0005524">
    <property type="term" value="F:ATP binding"/>
    <property type="evidence" value="ECO:0007669"/>
    <property type="project" value="UniProtKB-KW"/>
</dbReference>
<keyword evidence="2" id="KW-0067">ATP-binding</keyword>
<dbReference type="Pfam" id="PF00005">
    <property type="entry name" value="ABC_tran"/>
    <property type="match status" value="1"/>
</dbReference>
<keyword evidence="1" id="KW-0547">Nucleotide-binding</keyword>
<dbReference type="Proteomes" id="UP000030669">
    <property type="component" value="Unassembled WGS sequence"/>
</dbReference>
<dbReference type="EMBL" id="KB469298">
    <property type="protein sequence ID" value="EPQ57703.1"/>
    <property type="molecule type" value="Genomic_DNA"/>
</dbReference>
<dbReference type="AlphaFoldDB" id="S7QEG8"/>
<dbReference type="GO" id="GO:0016887">
    <property type="term" value="F:ATP hydrolysis activity"/>
    <property type="evidence" value="ECO:0007669"/>
    <property type="project" value="InterPro"/>
</dbReference>
<dbReference type="InterPro" id="IPR003439">
    <property type="entry name" value="ABC_transporter-like_ATP-bd"/>
</dbReference>
<dbReference type="SMART" id="SM00382">
    <property type="entry name" value="AAA"/>
    <property type="match status" value="1"/>
</dbReference>
<dbReference type="STRING" id="670483.S7QEG8"/>
<proteinExistence type="predicted"/>
<keyword evidence="4" id="KW-0378">Hydrolase</keyword>
<accession>S7QEG8</accession>
<dbReference type="KEGG" id="gtr:GLOTRDRAFT_35406"/>
<feature type="domain" description="ABC transporter" evidence="3">
    <location>
        <begin position="4"/>
        <end position="253"/>
    </location>
</feature>
<dbReference type="InterPro" id="IPR027417">
    <property type="entry name" value="P-loop_NTPase"/>
</dbReference>
<dbReference type="SUPFAM" id="SSF52540">
    <property type="entry name" value="P-loop containing nucleoside triphosphate hydrolases"/>
    <property type="match status" value="1"/>
</dbReference>
<evidence type="ECO:0000256" key="1">
    <source>
        <dbReference type="ARBA" id="ARBA00022741"/>
    </source>
</evidence>
<dbReference type="GeneID" id="19305625"/>
<dbReference type="OrthoDB" id="6500128at2759"/>
<dbReference type="PANTHER" id="PTHR43394">
    <property type="entry name" value="ATP-DEPENDENT PERMEASE MDL1, MITOCHONDRIAL"/>
    <property type="match status" value="1"/>
</dbReference>
<reference evidence="4 5" key="1">
    <citation type="journal article" date="2012" name="Science">
        <title>The Paleozoic origin of enzymatic lignin decomposition reconstructed from 31 fungal genomes.</title>
        <authorList>
            <person name="Floudas D."/>
            <person name="Binder M."/>
            <person name="Riley R."/>
            <person name="Barry K."/>
            <person name="Blanchette R.A."/>
            <person name="Henrissat B."/>
            <person name="Martinez A.T."/>
            <person name="Otillar R."/>
            <person name="Spatafora J.W."/>
            <person name="Yadav J.S."/>
            <person name="Aerts A."/>
            <person name="Benoit I."/>
            <person name="Boyd A."/>
            <person name="Carlson A."/>
            <person name="Copeland A."/>
            <person name="Coutinho P.M."/>
            <person name="de Vries R.P."/>
            <person name="Ferreira P."/>
            <person name="Findley K."/>
            <person name="Foster B."/>
            <person name="Gaskell J."/>
            <person name="Glotzer D."/>
            <person name="Gorecki P."/>
            <person name="Heitman J."/>
            <person name="Hesse C."/>
            <person name="Hori C."/>
            <person name="Igarashi K."/>
            <person name="Jurgens J.A."/>
            <person name="Kallen N."/>
            <person name="Kersten P."/>
            <person name="Kohler A."/>
            <person name="Kuees U."/>
            <person name="Kumar T.K.A."/>
            <person name="Kuo A."/>
            <person name="LaButti K."/>
            <person name="Larrondo L.F."/>
            <person name="Lindquist E."/>
            <person name="Ling A."/>
            <person name="Lombard V."/>
            <person name="Lucas S."/>
            <person name="Lundell T."/>
            <person name="Martin R."/>
            <person name="McLaughlin D.J."/>
            <person name="Morgenstern I."/>
            <person name="Morin E."/>
            <person name="Murat C."/>
            <person name="Nagy L.G."/>
            <person name="Nolan M."/>
            <person name="Ohm R.A."/>
            <person name="Patyshakuliyeva A."/>
            <person name="Rokas A."/>
            <person name="Ruiz-Duenas F.J."/>
            <person name="Sabat G."/>
            <person name="Salamov A."/>
            <person name="Samejima M."/>
            <person name="Schmutz J."/>
            <person name="Slot J.C."/>
            <person name="St John F."/>
            <person name="Stenlid J."/>
            <person name="Sun H."/>
            <person name="Sun S."/>
            <person name="Syed K."/>
            <person name="Tsang A."/>
            <person name="Wiebenga A."/>
            <person name="Young D."/>
            <person name="Pisabarro A."/>
            <person name="Eastwood D.C."/>
            <person name="Martin F."/>
            <person name="Cullen D."/>
            <person name="Grigoriev I.V."/>
            <person name="Hibbett D.S."/>
        </authorList>
    </citation>
    <scope>NUCLEOTIDE SEQUENCE [LARGE SCALE GENOMIC DNA]</scope>
    <source>
        <strain evidence="4 5">ATCC 11539</strain>
    </source>
</reference>
<organism evidence="4 5">
    <name type="scientific">Gloeophyllum trabeum (strain ATCC 11539 / FP-39264 / Madison 617)</name>
    <name type="common">Brown rot fungus</name>
    <dbReference type="NCBI Taxonomy" id="670483"/>
    <lineage>
        <taxon>Eukaryota</taxon>
        <taxon>Fungi</taxon>
        <taxon>Dikarya</taxon>
        <taxon>Basidiomycota</taxon>
        <taxon>Agaricomycotina</taxon>
        <taxon>Agaricomycetes</taxon>
        <taxon>Gloeophyllales</taxon>
        <taxon>Gloeophyllaceae</taxon>
        <taxon>Gloeophyllum</taxon>
    </lineage>
</organism>
<dbReference type="InterPro" id="IPR039421">
    <property type="entry name" value="Type_1_exporter"/>
</dbReference>